<keyword evidence="4" id="KW-0862">Zinc</keyword>
<evidence type="ECO:0000256" key="5">
    <source>
        <dbReference type="ARBA" id="ARBA00024029"/>
    </source>
</evidence>
<proteinExistence type="inferred from homology"/>
<dbReference type="Pfam" id="PF02633">
    <property type="entry name" value="Creatininase"/>
    <property type="match status" value="1"/>
</dbReference>
<dbReference type="RefSeq" id="WP_332081934.1">
    <property type="nucleotide sequence ID" value="NZ_JAZHYN010000027.1"/>
</dbReference>
<evidence type="ECO:0000256" key="2">
    <source>
        <dbReference type="ARBA" id="ARBA00022723"/>
    </source>
</evidence>
<gene>
    <name evidence="6" type="ORF">V3H18_10245</name>
</gene>
<sequence>MLPSPFWSELSLRDMRAHDLSRVIAVLPVAAVEQHGPHLPLGVDAMIMEGCIERVASRLPEDLDAVFLPMQSVGVSIEHLDFPGTLTLTYQTAARVIAELAESALRAGVKKLVLLNSHGGNSGLVTQAALDLRIRFSALAVVASWARFGYPDGLFAPAELRHGIHGGEIETSLMLAFRPELVDMARARNFPPATLDFERDFAWLRADRPAGFGWMAQDLSPAGAMGDASKASAEKGEAVADYWATAFIELLRDVEAFDLARLKSIEQER</sequence>
<name>A0ABU7XIP7_9HYPH</name>
<dbReference type="PANTHER" id="PTHR35005">
    <property type="entry name" value="3-DEHYDRO-SCYLLO-INOSOSE HYDROLASE"/>
    <property type="match status" value="1"/>
</dbReference>
<comment type="similarity">
    <text evidence="5">Belongs to the creatininase superfamily.</text>
</comment>
<dbReference type="InterPro" id="IPR003785">
    <property type="entry name" value="Creatininase/forma_Hydrolase"/>
</dbReference>
<organism evidence="6 7">
    <name type="scientific">Methylocystis borbori</name>
    <dbReference type="NCBI Taxonomy" id="3118750"/>
    <lineage>
        <taxon>Bacteria</taxon>
        <taxon>Pseudomonadati</taxon>
        <taxon>Pseudomonadota</taxon>
        <taxon>Alphaproteobacteria</taxon>
        <taxon>Hyphomicrobiales</taxon>
        <taxon>Methylocystaceae</taxon>
        <taxon>Methylocystis</taxon>
    </lineage>
</organism>
<dbReference type="PANTHER" id="PTHR35005:SF1">
    <property type="entry name" value="2-AMINO-5-FORMYLAMINO-6-RIBOSYLAMINOPYRIMIDIN-4(3H)-ONE 5'-MONOPHOSPHATE DEFORMYLASE"/>
    <property type="match status" value="1"/>
</dbReference>
<dbReference type="EMBL" id="JAZHYN010000027">
    <property type="protein sequence ID" value="MEF3366912.1"/>
    <property type="molecule type" value="Genomic_DNA"/>
</dbReference>
<evidence type="ECO:0000256" key="3">
    <source>
        <dbReference type="ARBA" id="ARBA00022801"/>
    </source>
</evidence>
<evidence type="ECO:0000313" key="7">
    <source>
        <dbReference type="Proteomes" id="UP001350748"/>
    </source>
</evidence>
<keyword evidence="3" id="KW-0378">Hydrolase</keyword>
<evidence type="ECO:0000313" key="6">
    <source>
        <dbReference type="EMBL" id="MEF3366912.1"/>
    </source>
</evidence>
<dbReference type="InterPro" id="IPR024087">
    <property type="entry name" value="Creatininase-like_sf"/>
</dbReference>
<comment type="cofactor">
    <cofactor evidence="1">
        <name>Zn(2+)</name>
        <dbReference type="ChEBI" id="CHEBI:29105"/>
    </cofactor>
</comment>
<evidence type="ECO:0000256" key="4">
    <source>
        <dbReference type="ARBA" id="ARBA00022833"/>
    </source>
</evidence>
<accession>A0ABU7XIP7</accession>
<comment type="caution">
    <text evidence="6">The sequence shown here is derived from an EMBL/GenBank/DDBJ whole genome shotgun (WGS) entry which is preliminary data.</text>
</comment>
<keyword evidence="2" id="KW-0479">Metal-binding</keyword>
<protein>
    <submittedName>
        <fullName evidence="6">Creatininase family protein</fullName>
    </submittedName>
</protein>
<dbReference type="Proteomes" id="UP001350748">
    <property type="component" value="Unassembled WGS sequence"/>
</dbReference>
<dbReference type="SUPFAM" id="SSF102215">
    <property type="entry name" value="Creatininase"/>
    <property type="match status" value="1"/>
</dbReference>
<dbReference type="Gene3D" id="3.40.50.10310">
    <property type="entry name" value="Creatininase"/>
    <property type="match status" value="1"/>
</dbReference>
<keyword evidence="7" id="KW-1185">Reference proteome</keyword>
<evidence type="ECO:0000256" key="1">
    <source>
        <dbReference type="ARBA" id="ARBA00001947"/>
    </source>
</evidence>
<reference evidence="6 7" key="1">
    <citation type="submission" date="2024-02" db="EMBL/GenBank/DDBJ databases">
        <authorList>
            <person name="Grouzdev D."/>
        </authorList>
    </citation>
    <scope>NUCLEOTIDE SEQUENCE [LARGE SCALE GENOMIC DNA]</scope>
    <source>
        <strain evidence="6 7">9N</strain>
    </source>
</reference>